<name>A0A840Q5D3_9PSEU</name>
<dbReference type="GO" id="GO:0005524">
    <property type="term" value="F:ATP binding"/>
    <property type="evidence" value="ECO:0007669"/>
    <property type="project" value="InterPro"/>
</dbReference>
<feature type="compositionally biased region" description="Basic and acidic residues" evidence="1">
    <location>
        <begin position="210"/>
        <end position="227"/>
    </location>
</feature>
<feature type="domain" description="ABC transporter" evidence="2">
    <location>
        <begin position="24"/>
        <end position="162"/>
    </location>
</feature>
<evidence type="ECO:0000313" key="3">
    <source>
        <dbReference type="EMBL" id="MBB5153938.1"/>
    </source>
</evidence>
<organism evidence="3 4">
    <name type="scientific">Saccharopolyspora phatthalungensis</name>
    <dbReference type="NCBI Taxonomy" id="664693"/>
    <lineage>
        <taxon>Bacteria</taxon>
        <taxon>Bacillati</taxon>
        <taxon>Actinomycetota</taxon>
        <taxon>Actinomycetes</taxon>
        <taxon>Pseudonocardiales</taxon>
        <taxon>Pseudonocardiaceae</taxon>
        <taxon>Saccharopolyspora</taxon>
    </lineage>
</organism>
<protein>
    <submittedName>
        <fullName evidence="3">ABC-type multidrug transport system ATPase subunit</fullName>
    </submittedName>
</protein>
<dbReference type="Gene3D" id="3.40.50.300">
    <property type="entry name" value="P-loop containing nucleotide triphosphate hydrolases"/>
    <property type="match status" value="1"/>
</dbReference>
<dbReference type="PANTHER" id="PTHR24220:SF684">
    <property type="entry name" value="FE(3+) IONS IMPORT ATP-BINDING PROTEIN FBPC"/>
    <property type="match status" value="1"/>
</dbReference>
<dbReference type="GO" id="GO:0016887">
    <property type="term" value="F:ATP hydrolysis activity"/>
    <property type="evidence" value="ECO:0007669"/>
    <property type="project" value="InterPro"/>
</dbReference>
<gene>
    <name evidence="3" type="ORF">BJ970_001472</name>
</gene>
<evidence type="ECO:0000313" key="4">
    <source>
        <dbReference type="Proteomes" id="UP000584374"/>
    </source>
</evidence>
<dbReference type="GO" id="GO:0022857">
    <property type="term" value="F:transmembrane transporter activity"/>
    <property type="evidence" value="ECO:0007669"/>
    <property type="project" value="TreeGrafter"/>
</dbReference>
<dbReference type="RefSeq" id="WP_184725282.1">
    <property type="nucleotide sequence ID" value="NZ_JACHIW010000001.1"/>
</dbReference>
<dbReference type="PANTHER" id="PTHR24220">
    <property type="entry name" value="IMPORT ATP-BINDING PROTEIN"/>
    <property type="match status" value="1"/>
</dbReference>
<dbReference type="SUPFAM" id="SSF52540">
    <property type="entry name" value="P-loop containing nucleoside triphosphate hydrolases"/>
    <property type="match status" value="1"/>
</dbReference>
<accession>A0A840Q5D3</accession>
<dbReference type="Proteomes" id="UP000584374">
    <property type="component" value="Unassembled WGS sequence"/>
</dbReference>
<evidence type="ECO:0000256" key="1">
    <source>
        <dbReference type="SAM" id="MobiDB-lite"/>
    </source>
</evidence>
<dbReference type="InterPro" id="IPR015854">
    <property type="entry name" value="ABC_transpr_LolD-like"/>
</dbReference>
<dbReference type="InterPro" id="IPR003439">
    <property type="entry name" value="ABC_transporter-like_ATP-bd"/>
</dbReference>
<dbReference type="EMBL" id="JACHIW010000001">
    <property type="protein sequence ID" value="MBB5153938.1"/>
    <property type="molecule type" value="Genomic_DNA"/>
</dbReference>
<proteinExistence type="predicted"/>
<dbReference type="AlphaFoldDB" id="A0A840Q5D3"/>
<reference evidence="3 4" key="1">
    <citation type="submission" date="2020-08" db="EMBL/GenBank/DDBJ databases">
        <title>Sequencing the genomes of 1000 actinobacteria strains.</title>
        <authorList>
            <person name="Klenk H.-P."/>
        </authorList>
    </citation>
    <scope>NUCLEOTIDE SEQUENCE [LARGE SCALE GENOMIC DNA]</scope>
    <source>
        <strain evidence="3 4">DSM 45584</strain>
    </source>
</reference>
<dbReference type="Pfam" id="PF00005">
    <property type="entry name" value="ABC_tran"/>
    <property type="match status" value="1"/>
</dbReference>
<feature type="region of interest" description="Disordered" evidence="1">
    <location>
        <begin position="206"/>
        <end position="227"/>
    </location>
</feature>
<comment type="caution">
    <text evidence="3">The sequence shown here is derived from an EMBL/GenBank/DDBJ whole genome shotgun (WGS) entry which is preliminary data.</text>
</comment>
<evidence type="ECO:0000259" key="2">
    <source>
        <dbReference type="Pfam" id="PF00005"/>
    </source>
</evidence>
<dbReference type="GO" id="GO:0005886">
    <property type="term" value="C:plasma membrane"/>
    <property type="evidence" value="ECO:0007669"/>
    <property type="project" value="TreeGrafter"/>
</dbReference>
<sequence>MDVEGVAILARGIAAKGPEGVVFANLDLRVDPGALVVVAGASGTGRTSLLLALSGRLPLITGYLDVSGHVLPAQAKAVRQLIRPARVRPVCELENRHRVREAIAERRLISGVYEDEIEAALAKVRIAPDRTALIGDLHPAERLLFAVALTIAAEPAGILVDDVEAGLSMSARAQVWAGLREVTRTGMTVLTSATDPPSGDVEVIRLPAPEPDHRPTKVLDRQGVDAP</sequence>
<keyword evidence="4" id="KW-1185">Reference proteome</keyword>
<dbReference type="InterPro" id="IPR027417">
    <property type="entry name" value="P-loop_NTPase"/>
</dbReference>